<dbReference type="AlphaFoldDB" id="A0A5C4N1R9"/>
<gene>
    <name evidence="5" type="ORF">FHG66_02660</name>
</gene>
<proteinExistence type="predicted"/>
<name>A0A5C4N1R9_9RHOB</name>
<sequence>MAAVTPVIRTLRAAEVLGRDAVALTRATLTPSRPLGLHDHDFFELLWVQNGTLRHHTPAGRRDLPEGTLLFLRPEHAHALQSRGEDTLVVAVALHPGLVADLGQRHPALGGRLFWAPAPTILGRDSRQLAELNQAALRLERSGRDALAAEGFLLPLVAALMAEDVPLPDDAPDWLRVACVAALSPKVFREGAAGFVRAAGRAHPHVSRTAQRFLGQTPTDYVNARRMAHAARRLAGSSDPLAEIAAECGIENLSHFHRLFREAHGTTPAAWRRRHQHDLMQPGLPAKDSGEEI</sequence>
<keyword evidence="6" id="KW-1185">Reference proteome</keyword>
<dbReference type="OrthoDB" id="252470at2"/>
<dbReference type="Proteomes" id="UP000305887">
    <property type="component" value="Unassembled WGS sequence"/>
</dbReference>
<reference evidence="5 6" key="1">
    <citation type="submission" date="2019-06" db="EMBL/GenBank/DDBJ databases">
        <title>YIM 131921 draft genome.</title>
        <authorList>
            <person name="Jiang L."/>
        </authorList>
    </citation>
    <scope>NUCLEOTIDE SEQUENCE [LARGE SCALE GENOMIC DNA]</scope>
    <source>
        <strain evidence="5 6">YIM 131921</strain>
    </source>
</reference>
<dbReference type="SUPFAM" id="SSF51182">
    <property type="entry name" value="RmlC-like cupins"/>
    <property type="match status" value="1"/>
</dbReference>
<dbReference type="InterPro" id="IPR014710">
    <property type="entry name" value="RmlC-like_jellyroll"/>
</dbReference>
<evidence type="ECO:0000256" key="1">
    <source>
        <dbReference type="ARBA" id="ARBA00023015"/>
    </source>
</evidence>
<protein>
    <submittedName>
        <fullName evidence="5">AraC family transcriptional regulator</fullName>
    </submittedName>
</protein>
<keyword evidence="2" id="KW-0238">DNA-binding</keyword>
<dbReference type="SUPFAM" id="SSF46689">
    <property type="entry name" value="Homeodomain-like"/>
    <property type="match status" value="1"/>
</dbReference>
<evidence type="ECO:0000256" key="2">
    <source>
        <dbReference type="ARBA" id="ARBA00023125"/>
    </source>
</evidence>
<dbReference type="EMBL" id="VDFU01000002">
    <property type="protein sequence ID" value="TNC52537.1"/>
    <property type="molecule type" value="Genomic_DNA"/>
</dbReference>
<organism evidence="5 6">
    <name type="scientific">Rubellimicrobium rubrum</name>
    <dbReference type="NCBI Taxonomy" id="2585369"/>
    <lineage>
        <taxon>Bacteria</taxon>
        <taxon>Pseudomonadati</taxon>
        <taxon>Pseudomonadota</taxon>
        <taxon>Alphaproteobacteria</taxon>
        <taxon>Rhodobacterales</taxon>
        <taxon>Roseobacteraceae</taxon>
        <taxon>Rubellimicrobium</taxon>
    </lineage>
</organism>
<evidence type="ECO:0000313" key="6">
    <source>
        <dbReference type="Proteomes" id="UP000305887"/>
    </source>
</evidence>
<comment type="caution">
    <text evidence="5">The sequence shown here is derived from an EMBL/GenBank/DDBJ whole genome shotgun (WGS) entry which is preliminary data.</text>
</comment>
<dbReference type="InterPro" id="IPR018062">
    <property type="entry name" value="HTH_AraC-typ_CS"/>
</dbReference>
<dbReference type="SMART" id="SM00342">
    <property type="entry name" value="HTH_ARAC"/>
    <property type="match status" value="1"/>
</dbReference>
<dbReference type="PROSITE" id="PS01124">
    <property type="entry name" value="HTH_ARAC_FAMILY_2"/>
    <property type="match status" value="1"/>
</dbReference>
<dbReference type="GO" id="GO:0043565">
    <property type="term" value="F:sequence-specific DNA binding"/>
    <property type="evidence" value="ECO:0007669"/>
    <property type="project" value="InterPro"/>
</dbReference>
<dbReference type="InterPro" id="IPR050204">
    <property type="entry name" value="AraC_XylS_family_regulators"/>
</dbReference>
<evidence type="ECO:0000259" key="4">
    <source>
        <dbReference type="PROSITE" id="PS01124"/>
    </source>
</evidence>
<dbReference type="InterPro" id="IPR018060">
    <property type="entry name" value="HTH_AraC"/>
</dbReference>
<accession>A0A5C4N1R9</accession>
<keyword evidence="1" id="KW-0805">Transcription regulation</keyword>
<dbReference type="Gene3D" id="1.10.10.60">
    <property type="entry name" value="Homeodomain-like"/>
    <property type="match status" value="1"/>
</dbReference>
<evidence type="ECO:0000256" key="3">
    <source>
        <dbReference type="ARBA" id="ARBA00023163"/>
    </source>
</evidence>
<dbReference type="Gene3D" id="2.60.120.10">
    <property type="entry name" value="Jelly Rolls"/>
    <property type="match status" value="1"/>
</dbReference>
<keyword evidence="3" id="KW-0804">Transcription</keyword>
<dbReference type="Pfam" id="PF12833">
    <property type="entry name" value="HTH_18"/>
    <property type="match status" value="1"/>
</dbReference>
<dbReference type="InterPro" id="IPR003313">
    <property type="entry name" value="AraC-bd"/>
</dbReference>
<dbReference type="PANTHER" id="PTHR46796">
    <property type="entry name" value="HTH-TYPE TRANSCRIPTIONAL ACTIVATOR RHAS-RELATED"/>
    <property type="match status" value="1"/>
</dbReference>
<dbReference type="GO" id="GO:0003700">
    <property type="term" value="F:DNA-binding transcription factor activity"/>
    <property type="evidence" value="ECO:0007669"/>
    <property type="project" value="InterPro"/>
</dbReference>
<dbReference type="InterPro" id="IPR009057">
    <property type="entry name" value="Homeodomain-like_sf"/>
</dbReference>
<feature type="domain" description="HTH araC/xylS-type" evidence="4">
    <location>
        <begin position="205"/>
        <end position="274"/>
    </location>
</feature>
<dbReference type="PROSITE" id="PS00041">
    <property type="entry name" value="HTH_ARAC_FAMILY_1"/>
    <property type="match status" value="1"/>
</dbReference>
<dbReference type="Pfam" id="PF02311">
    <property type="entry name" value="AraC_binding"/>
    <property type="match status" value="1"/>
</dbReference>
<evidence type="ECO:0000313" key="5">
    <source>
        <dbReference type="EMBL" id="TNC52537.1"/>
    </source>
</evidence>
<dbReference type="InterPro" id="IPR011051">
    <property type="entry name" value="RmlC_Cupin_sf"/>
</dbReference>